<proteinExistence type="predicted"/>
<evidence type="ECO:0000313" key="4">
    <source>
        <dbReference type="Proteomes" id="UP000219435"/>
    </source>
</evidence>
<reference evidence="4" key="1">
    <citation type="submission" date="2017-08" db="EMBL/GenBank/DDBJ databases">
        <authorList>
            <person name="Varghese N."/>
            <person name="Submissions S."/>
        </authorList>
    </citation>
    <scope>NUCLEOTIDE SEQUENCE [LARGE SCALE GENOMIC DNA]</scope>
    <source>
        <strain evidence="4">DSM 4725</strain>
    </source>
</reference>
<feature type="region of interest" description="Disordered" evidence="1">
    <location>
        <begin position="1"/>
        <end position="36"/>
    </location>
</feature>
<feature type="compositionally biased region" description="Low complexity" evidence="1">
    <location>
        <begin position="107"/>
        <end position="172"/>
    </location>
</feature>
<feature type="region of interest" description="Disordered" evidence="1">
    <location>
        <begin position="70"/>
        <end position="172"/>
    </location>
</feature>
<name>A0A285VCG8_9ACTN</name>
<dbReference type="Proteomes" id="UP000219435">
    <property type="component" value="Unassembled WGS sequence"/>
</dbReference>
<dbReference type="RefSeq" id="WP_097196613.1">
    <property type="nucleotide sequence ID" value="NZ_OBQI01000006.1"/>
</dbReference>
<dbReference type="EMBL" id="OBQI01000006">
    <property type="protein sequence ID" value="SOC51832.1"/>
    <property type="molecule type" value="Genomic_DNA"/>
</dbReference>
<keyword evidence="4" id="KW-1185">Reference proteome</keyword>
<evidence type="ECO:0000256" key="1">
    <source>
        <dbReference type="SAM" id="MobiDB-lite"/>
    </source>
</evidence>
<evidence type="ECO:0000256" key="2">
    <source>
        <dbReference type="SAM" id="Phobius"/>
    </source>
</evidence>
<keyword evidence="2" id="KW-0472">Membrane</keyword>
<protein>
    <submittedName>
        <fullName evidence="3">Uncharacterized protein</fullName>
    </submittedName>
</protein>
<feature type="transmembrane region" description="Helical" evidence="2">
    <location>
        <begin position="50"/>
        <end position="68"/>
    </location>
</feature>
<gene>
    <name evidence="3" type="ORF">SAMN05660748_3863</name>
</gene>
<organism evidence="3 4">
    <name type="scientific">Blastococcus aggregatus</name>
    <dbReference type="NCBI Taxonomy" id="38502"/>
    <lineage>
        <taxon>Bacteria</taxon>
        <taxon>Bacillati</taxon>
        <taxon>Actinomycetota</taxon>
        <taxon>Actinomycetes</taxon>
        <taxon>Geodermatophilales</taxon>
        <taxon>Geodermatophilaceae</taxon>
        <taxon>Blastococcus</taxon>
    </lineage>
</organism>
<keyword evidence="2" id="KW-1133">Transmembrane helix</keyword>
<keyword evidence="2" id="KW-0812">Transmembrane</keyword>
<evidence type="ECO:0000313" key="3">
    <source>
        <dbReference type="EMBL" id="SOC51832.1"/>
    </source>
</evidence>
<dbReference type="AlphaFoldDB" id="A0A285VCG8"/>
<sequence>MSGPQDEPTPDRVQTPTVSTAPAGGETPPAGPRWWHRSALPDHLGRARTSTVVLSVLFVAVFALYLNVRPDVGTTGTSPAGGGSDVEAPANPLVPVEPTTPPPTEEPAPTTDPDGTEPSEAPATSTTPGSPTTSPTSPTTRTSTAPETSAPSDTTGGTTDPDTPGTTSAPTP</sequence>
<accession>A0A285VCG8</accession>